<gene>
    <name evidence="2" type="ORF">SAMN04489725_11353</name>
</gene>
<dbReference type="RefSeq" id="WP_074693400.1">
    <property type="nucleotide sequence ID" value="NZ_FNOJ01000013.1"/>
</dbReference>
<sequence>MAPFFKILLVVIITAVDNALLAGILMPSSLNRARKRVIGAVGCLLAIAQILAAASVDKLMHHIEFQVLSSLLLAWMAVRLLTTAPNGGAGRSPHLLIWPICRLFSLTFIGNLDNIIWLGSTLQGNRLWLIAWSLASIPVFVAVSLFLAKQMERQTWILPLGAAMMAWAAASLIVQLPVVKSAIDSLEDIPPTTLQCIVTLVILGMGLLLRAIAGKGKSRAH</sequence>
<dbReference type="GO" id="GO:0016020">
    <property type="term" value="C:membrane"/>
    <property type="evidence" value="ECO:0007669"/>
    <property type="project" value="InterPro"/>
</dbReference>
<feature type="transmembrane region" description="Helical" evidence="1">
    <location>
        <begin position="62"/>
        <end position="82"/>
    </location>
</feature>
<evidence type="ECO:0000256" key="1">
    <source>
        <dbReference type="SAM" id="Phobius"/>
    </source>
</evidence>
<keyword evidence="1" id="KW-1133">Transmembrane helix</keyword>
<keyword evidence="1" id="KW-0472">Membrane</keyword>
<accession>A0A1H2W488</accession>
<feature type="transmembrane region" description="Helical" evidence="1">
    <location>
        <begin position="155"/>
        <end position="174"/>
    </location>
</feature>
<feature type="transmembrane region" description="Helical" evidence="1">
    <location>
        <begin position="129"/>
        <end position="148"/>
    </location>
</feature>
<dbReference type="STRING" id="89784.SAMN04489725_11353"/>
<dbReference type="Proteomes" id="UP000182589">
    <property type="component" value="Unassembled WGS sequence"/>
</dbReference>
<evidence type="ECO:0000313" key="2">
    <source>
        <dbReference type="EMBL" id="SDW75084.1"/>
    </source>
</evidence>
<keyword evidence="1" id="KW-0812">Transmembrane</keyword>
<feature type="transmembrane region" description="Helical" evidence="1">
    <location>
        <begin position="94"/>
        <end position="117"/>
    </location>
</feature>
<protein>
    <submittedName>
        <fullName evidence="2">Uncharacterized protein</fullName>
    </submittedName>
</protein>
<dbReference type="InterPro" id="IPR005496">
    <property type="entry name" value="Integral_membrane_TerC"/>
</dbReference>
<feature type="transmembrane region" description="Helical" evidence="1">
    <location>
        <begin position="194"/>
        <end position="213"/>
    </location>
</feature>
<name>A0A1H2W488_9BACL</name>
<feature type="transmembrane region" description="Helical" evidence="1">
    <location>
        <begin position="37"/>
        <end position="56"/>
    </location>
</feature>
<feature type="transmembrane region" description="Helical" evidence="1">
    <location>
        <begin position="6"/>
        <end position="25"/>
    </location>
</feature>
<dbReference type="Pfam" id="PF03741">
    <property type="entry name" value="TerC"/>
    <property type="match status" value="1"/>
</dbReference>
<organism evidence="2 3">
    <name type="scientific">Alicyclobacillus hesperidum</name>
    <dbReference type="NCBI Taxonomy" id="89784"/>
    <lineage>
        <taxon>Bacteria</taxon>
        <taxon>Bacillati</taxon>
        <taxon>Bacillota</taxon>
        <taxon>Bacilli</taxon>
        <taxon>Bacillales</taxon>
        <taxon>Alicyclobacillaceae</taxon>
        <taxon>Alicyclobacillus</taxon>
    </lineage>
</organism>
<keyword evidence="3" id="KW-1185">Reference proteome</keyword>
<evidence type="ECO:0000313" key="3">
    <source>
        <dbReference type="Proteomes" id="UP000182589"/>
    </source>
</evidence>
<dbReference type="EMBL" id="FNOJ01000013">
    <property type="protein sequence ID" value="SDW75084.1"/>
    <property type="molecule type" value="Genomic_DNA"/>
</dbReference>
<proteinExistence type="predicted"/>
<dbReference type="AlphaFoldDB" id="A0A1H2W488"/>
<reference evidence="3" key="1">
    <citation type="submission" date="2016-10" db="EMBL/GenBank/DDBJ databases">
        <authorList>
            <person name="Varghese N."/>
        </authorList>
    </citation>
    <scope>NUCLEOTIDE SEQUENCE [LARGE SCALE GENOMIC DNA]</scope>
    <source>
        <strain evidence="3">DSM 12489</strain>
    </source>
</reference>